<dbReference type="GeneID" id="18915995"/>
<dbReference type="FunCoup" id="K5VZ52">
    <property type="interactions" value="142"/>
</dbReference>
<dbReference type="InterPro" id="IPR036291">
    <property type="entry name" value="NAD(P)-bd_dom_sf"/>
</dbReference>
<gene>
    <name evidence="4" type="ORF">PHACADRAFT_254167</name>
</gene>
<accession>K5VZ52</accession>
<evidence type="ECO:0000256" key="1">
    <source>
        <dbReference type="ARBA" id="ARBA00006484"/>
    </source>
</evidence>
<evidence type="ECO:0000313" key="5">
    <source>
        <dbReference type="Proteomes" id="UP000008370"/>
    </source>
</evidence>
<dbReference type="Proteomes" id="UP000008370">
    <property type="component" value="Unassembled WGS sequence"/>
</dbReference>
<sequence length="256" mass="26658">MAPGPNFKDKLLGHKVVIIGGSRGIGLGVAEAFLSSGAHVHVIGYTAANVDKAVSLLKEEYPDPSLSISGSTSDARDEAAITEALRQLAPIDHIVYTAVDARIRGPISALDIANARELVGVKFWGQVIVAKVIANNDIIKPGGSYTVSSGTLSLRPEPATAVGSALNAAVNALTKGLAIDLAPKRVRVNAVVPGFVTSTHETLTPEREAALKQRADKLLTGFIGTTEDIAEAYLYHARAKYTTGTLSVVDGGLLLG</sequence>
<dbReference type="PANTHER" id="PTHR43477">
    <property type="entry name" value="DIHYDROANTICAPSIN 7-DEHYDROGENASE"/>
    <property type="match status" value="1"/>
</dbReference>
<proteinExistence type="inferred from homology"/>
<dbReference type="Gene3D" id="3.40.50.720">
    <property type="entry name" value="NAD(P)-binding Rossmann-like Domain"/>
    <property type="match status" value="1"/>
</dbReference>
<keyword evidence="3" id="KW-0560">Oxidoreductase</keyword>
<dbReference type="HOGENOM" id="CLU_010194_15_0_1"/>
<evidence type="ECO:0000256" key="2">
    <source>
        <dbReference type="ARBA" id="ARBA00022857"/>
    </source>
</evidence>
<comment type="similarity">
    <text evidence="1">Belongs to the short-chain dehydrogenases/reductases (SDR) family.</text>
</comment>
<evidence type="ECO:0000256" key="3">
    <source>
        <dbReference type="ARBA" id="ARBA00023002"/>
    </source>
</evidence>
<evidence type="ECO:0000313" key="4">
    <source>
        <dbReference type="EMBL" id="EKM56833.1"/>
    </source>
</evidence>
<dbReference type="GO" id="GO:0016491">
    <property type="term" value="F:oxidoreductase activity"/>
    <property type="evidence" value="ECO:0007669"/>
    <property type="project" value="UniProtKB-KW"/>
</dbReference>
<organism evidence="4 5">
    <name type="scientific">Phanerochaete carnosa (strain HHB-10118-sp)</name>
    <name type="common">White-rot fungus</name>
    <name type="synonym">Peniophora carnosa</name>
    <dbReference type="NCBI Taxonomy" id="650164"/>
    <lineage>
        <taxon>Eukaryota</taxon>
        <taxon>Fungi</taxon>
        <taxon>Dikarya</taxon>
        <taxon>Basidiomycota</taxon>
        <taxon>Agaricomycotina</taxon>
        <taxon>Agaricomycetes</taxon>
        <taxon>Polyporales</taxon>
        <taxon>Phanerochaetaceae</taxon>
        <taxon>Phanerochaete</taxon>
    </lineage>
</organism>
<name>K5VZ52_PHACS</name>
<reference evidence="4 5" key="1">
    <citation type="journal article" date="2012" name="BMC Genomics">
        <title>Comparative genomics of the white-rot fungi, Phanerochaete carnosa and P. chrysosporium, to elucidate the genetic basis of the distinct wood types they colonize.</title>
        <authorList>
            <person name="Suzuki H."/>
            <person name="MacDonald J."/>
            <person name="Syed K."/>
            <person name="Salamov A."/>
            <person name="Hori C."/>
            <person name="Aerts A."/>
            <person name="Henrissat B."/>
            <person name="Wiebenga A."/>
            <person name="vanKuyk P.A."/>
            <person name="Barry K."/>
            <person name="Lindquist E."/>
            <person name="LaButti K."/>
            <person name="Lapidus A."/>
            <person name="Lucas S."/>
            <person name="Coutinho P."/>
            <person name="Gong Y."/>
            <person name="Samejima M."/>
            <person name="Mahadevan R."/>
            <person name="Abou-Zaid M."/>
            <person name="de Vries R.P."/>
            <person name="Igarashi K."/>
            <person name="Yadav J.S."/>
            <person name="Grigoriev I.V."/>
            <person name="Master E.R."/>
        </authorList>
    </citation>
    <scope>NUCLEOTIDE SEQUENCE [LARGE SCALE GENOMIC DNA]</scope>
    <source>
        <strain evidence="4 5">HHB-10118-sp</strain>
    </source>
</reference>
<dbReference type="InterPro" id="IPR002347">
    <property type="entry name" value="SDR_fam"/>
</dbReference>
<dbReference type="SUPFAM" id="SSF51735">
    <property type="entry name" value="NAD(P)-binding Rossmann-fold domains"/>
    <property type="match status" value="1"/>
</dbReference>
<dbReference type="Pfam" id="PF23441">
    <property type="entry name" value="SDR"/>
    <property type="match status" value="1"/>
</dbReference>
<protein>
    <submittedName>
        <fullName evidence="4">Uncharacterized protein</fullName>
    </submittedName>
</protein>
<dbReference type="PRINTS" id="PR00081">
    <property type="entry name" value="GDHRDH"/>
</dbReference>
<dbReference type="OrthoDB" id="294295at2759"/>
<keyword evidence="5" id="KW-1185">Reference proteome</keyword>
<dbReference type="InParanoid" id="K5VZ52"/>
<dbReference type="InterPro" id="IPR057571">
    <property type="entry name" value="SDR_PhqE-like"/>
</dbReference>
<dbReference type="AlphaFoldDB" id="K5VZ52"/>
<dbReference type="EMBL" id="JH930471">
    <property type="protein sequence ID" value="EKM56833.1"/>
    <property type="molecule type" value="Genomic_DNA"/>
</dbReference>
<dbReference type="PANTHER" id="PTHR43477:SF1">
    <property type="entry name" value="DIHYDROANTICAPSIN 7-DEHYDROGENASE"/>
    <property type="match status" value="1"/>
</dbReference>
<dbReference type="InterPro" id="IPR051122">
    <property type="entry name" value="SDR_DHRS6-like"/>
</dbReference>
<dbReference type="KEGG" id="pco:PHACADRAFT_254167"/>
<dbReference type="RefSeq" id="XP_007394665.1">
    <property type="nucleotide sequence ID" value="XM_007394603.1"/>
</dbReference>
<keyword evidence="2" id="KW-0521">NADP</keyword>